<dbReference type="Proteomes" id="UP000182272">
    <property type="component" value="Chromosome I"/>
</dbReference>
<name>A0A1H6NPL5_9PSED</name>
<dbReference type="EMBL" id="LT629972">
    <property type="protein sequence ID" value="SEI18003.1"/>
    <property type="molecule type" value="Genomic_DNA"/>
</dbReference>
<reference evidence="1 2" key="1">
    <citation type="submission" date="2016-10" db="EMBL/GenBank/DDBJ databases">
        <authorList>
            <person name="de Groot N.N."/>
        </authorList>
    </citation>
    <scope>NUCLEOTIDE SEQUENCE [LARGE SCALE GENOMIC DNA]</scope>
    <source>
        <strain evidence="1 2">LMG 2158</strain>
    </source>
</reference>
<organism evidence="1 2">
    <name type="scientific">Pseudomonas asplenii</name>
    <dbReference type="NCBI Taxonomy" id="53407"/>
    <lineage>
        <taxon>Bacteria</taxon>
        <taxon>Pseudomonadati</taxon>
        <taxon>Pseudomonadota</taxon>
        <taxon>Gammaproteobacteria</taxon>
        <taxon>Pseudomonadales</taxon>
        <taxon>Pseudomonadaceae</taxon>
        <taxon>Pseudomonas</taxon>
    </lineage>
</organism>
<dbReference type="AlphaFoldDB" id="A0A1H6NPL5"/>
<dbReference type="RefSeq" id="WP_019360589.1">
    <property type="nucleotide sequence ID" value="NZ_CP087202.1"/>
</dbReference>
<gene>
    <name evidence="1" type="ORF">SAMN05216581_3506</name>
</gene>
<proteinExistence type="predicted"/>
<evidence type="ECO:0000313" key="1">
    <source>
        <dbReference type="EMBL" id="SEI18003.1"/>
    </source>
</evidence>
<accession>A0A1H6NPL5</accession>
<evidence type="ECO:0000313" key="2">
    <source>
        <dbReference type="Proteomes" id="UP000182272"/>
    </source>
</evidence>
<protein>
    <submittedName>
        <fullName evidence="1">Uncharacterized protein</fullName>
    </submittedName>
</protein>
<sequence>MDLSPDITADQTCMVLLKISQESLRRDGFLFELASHVEGWPGVEILSVEFGRGDERGPGTSDSRA</sequence>
<dbReference type="OrthoDB" id="6978379at2"/>